<gene>
    <name evidence="2" type="ORF">NCTC1934_06768</name>
</gene>
<dbReference type="STRING" id="1406858.GCA_000710895_04150"/>
<proteinExistence type="predicted"/>
<dbReference type="RefSeq" id="WP_039818615.1">
    <property type="nucleotide sequence ID" value="NZ_UGRY01000007.1"/>
</dbReference>
<reference evidence="2 3" key="1">
    <citation type="submission" date="2018-06" db="EMBL/GenBank/DDBJ databases">
        <authorList>
            <consortium name="Pathogen Informatics"/>
            <person name="Doyle S."/>
        </authorList>
    </citation>
    <scope>NUCLEOTIDE SEQUENCE [LARGE SCALE GENOMIC DNA]</scope>
    <source>
        <strain evidence="2 3">NCTC1934</strain>
    </source>
</reference>
<keyword evidence="1" id="KW-0812">Transmembrane</keyword>
<keyword evidence="1" id="KW-1133">Transmembrane helix</keyword>
<evidence type="ECO:0000256" key="1">
    <source>
        <dbReference type="SAM" id="Phobius"/>
    </source>
</evidence>
<keyword evidence="3" id="KW-1185">Reference proteome</keyword>
<evidence type="ECO:0000313" key="3">
    <source>
        <dbReference type="Proteomes" id="UP000255467"/>
    </source>
</evidence>
<dbReference type="AlphaFoldDB" id="A0A379JLM5"/>
<sequence length="101" mass="10794">MTPNRRTRALWFGVVAAAIVGLIDAATGRTWDLVTVFGIIGLLGVLGLVRFGGRATLSVRTDLARWLAQRAAEGGEPVHRVADRAVAAYRAGIIGDDERQP</sequence>
<dbReference type="EMBL" id="UGRY01000007">
    <property type="protein sequence ID" value="SUD49415.1"/>
    <property type="molecule type" value="Genomic_DNA"/>
</dbReference>
<feature type="transmembrane region" description="Helical" evidence="1">
    <location>
        <begin position="35"/>
        <end position="53"/>
    </location>
</feature>
<accession>A0A379JLM5</accession>
<evidence type="ECO:0000313" key="2">
    <source>
        <dbReference type="EMBL" id="SUD49415.1"/>
    </source>
</evidence>
<keyword evidence="1" id="KW-0472">Membrane</keyword>
<organism evidence="2 3">
    <name type="scientific">Nocardia otitidiscaviarum</name>
    <dbReference type="NCBI Taxonomy" id="1823"/>
    <lineage>
        <taxon>Bacteria</taxon>
        <taxon>Bacillati</taxon>
        <taxon>Actinomycetota</taxon>
        <taxon>Actinomycetes</taxon>
        <taxon>Mycobacteriales</taxon>
        <taxon>Nocardiaceae</taxon>
        <taxon>Nocardia</taxon>
    </lineage>
</organism>
<protein>
    <submittedName>
        <fullName evidence="2">Uncharacterized protein</fullName>
    </submittedName>
</protein>
<dbReference type="Proteomes" id="UP000255467">
    <property type="component" value="Unassembled WGS sequence"/>
</dbReference>
<name>A0A379JLM5_9NOCA</name>